<evidence type="ECO:0000313" key="1">
    <source>
        <dbReference type="EMBL" id="MEC3887101.1"/>
    </source>
</evidence>
<organism evidence="1 2">
    <name type="scientific">Xanthomonas campestris pv. papavericola</name>
    <dbReference type="NCBI Taxonomy" id="487881"/>
    <lineage>
        <taxon>Bacteria</taxon>
        <taxon>Pseudomonadati</taxon>
        <taxon>Pseudomonadota</taxon>
        <taxon>Gammaproteobacteria</taxon>
        <taxon>Lysobacterales</taxon>
        <taxon>Lysobacteraceae</taxon>
        <taxon>Xanthomonas</taxon>
    </lineage>
</organism>
<reference evidence="1" key="1">
    <citation type="submission" date="2021-10" db="EMBL/GenBank/DDBJ databases">
        <authorList>
            <person name="Hussein R."/>
            <person name="Harrison J."/>
            <person name="Studholme D.J."/>
            <person name="Vicente J."/>
            <person name="Grant M."/>
        </authorList>
    </citation>
    <scope>NUCLEOTIDE SEQUENCE</scope>
    <source>
        <strain evidence="1">NCPPB 2970</strain>
    </source>
</reference>
<dbReference type="Proteomes" id="UP001297361">
    <property type="component" value="Unassembled WGS sequence"/>
</dbReference>
<dbReference type="RefSeq" id="WP_228425309.1">
    <property type="nucleotide sequence ID" value="NZ_JAJFNJ020000003.1"/>
</dbReference>
<comment type="caution">
    <text evidence="1">The sequence shown here is derived from an EMBL/GenBank/DDBJ whole genome shotgun (WGS) entry which is preliminary data.</text>
</comment>
<dbReference type="AlphaFoldDB" id="A0AAJ3CCS0"/>
<accession>A0AAJ3CCS0</accession>
<protein>
    <submittedName>
        <fullName evidence="1">Uncharacterized protein</fullName>
    </submittedName>
</protein>
<evidence type="ECO:0000313" key="2">
    <source>
        <dbReference type="Proteomes" id="UP001297361"/>
    </source>
</evidence>
<dbReference type="EMBL" id="JAJFNJ020000003">
    <property type="protein sequence ID" value="MEC3887101.1"/>
    <property type="molecule type" value="Genomic_DNA"/>
</dbReference>
<reference evidence="1" key="2">
    <citation type="submission" date="2024-01" db="EMBL/GenBank/DDBJ databases">
        <title>Long-read genome sequencing of X. campestris pv. papavericola.</title>
        <authorList>
            <person name="Hussain R.M.F."/>
            <person name="Greer S."/>
            <person name="Harrison J."/>
            <person name="Grant M."/>
            <person name="Vicente J."/>
            <person name="Studholme D.J."/>
        </authorList>
    </citation>
    <scope>NUCLEOTIDE SEQUENCE</scope>
    <source>
        <strain evidence="1">NCPPB 2970</strain>
    </source>
</reference>
<sequence>MMLMSVLLAGCAGGTPDCGDTDALQVLDRAIEMEVKEYASQTRRGTAEEFMGILENYEITNIRTLGHDADVDSYQCDARITYVFQERKKSVDFAYRVDTDQADGNILVEYQKKMLNPIFGYAMGF</sequence>
<gene>
    <name evidence="1" type="ORF">LLE72_004845</name>
</gene>
<name>A0AAJ3CCS0_XANCA</name>
<proteinExistence type="predicted"/>